<evidence type="ECO:0000256" key="1">
    <source>
        <dbReference type="SAM" id="Phobius"/>
    </source>
</evidence>
<sequence length="92" mass="9656">MVHVSVPVPLHRPRRPTSSAVGVAYLVLVGLVGLAFALRFQPTQVPGYLLLVGFDLLQNPLAPGLTGLAFDVAFHAYLLVLAALVASVVGEP</sequence>
<feature type="transmembrane region" description="Helical" evidence="1">
    <location>
        <begin position="61"/>
        <end position="89"/>
    </location>
</feature>
<dbReference type="AlphaFoldDB" id="A0A1I6G0Z2"/>
<protein>
    <submittedName>
        <fullName evidence="2">Uncharacterized protein</fullName>
    </submittedName>
</protein>
<dbReference type="OrthoDB" id="293663at2157"/>
<name>A0A1I6G0Z2_9EURY</name>
<gene>
    <name evidence="2" type="ORF">SAMN04487947_0387</name>
</gene>
<evidence type="ECO:0000313" key="2">
    <source>
        <dbReference type="EMBL" id="SFR35883.1"/>
    </source>
</evidence>
<organism evidence="2 3">
    <name type="scientific">Halogeometricum rufum</name>
    <dbReference type="NCBI Taxonomy" id="553469"/>
    <lineage>
        <taxon>Archaea</taxon>
        <taxon>Methanobacteriati</taxon>
        <taxon>Methanobacteriota</taxon>
        <taxon>Stenosarchaea group</taxon>
        <taxon>Halobacteria</taxon>
        <taxon>Halobacteriales</taxon>
        <taxon>Haloferacaceae</taxon>
        <taxon>Halogeometricum</taxon>
    </lineage>
</organism>
<dbReference type="EMBL" id="FOYT01000001">
    <property type="protein sequence ID" value="SFR35883.1"/>
    <property type="molecule type" value="Genomic_DNA"/>
</dbReference>
<proteinExistence type="predicted"/>
<evidence type="ECO:0000313" key="3">
    <source>
        <dbReference type="Proteomes" id="UP000198531"/>
    </source>
</evidence>
<accession>A0A1I6G0Z2</accession>
<dbReference type="STRING" id="553469.SAMN04487947_0387"/>
<dbReference type="RefSeq" id="WP_089804081.1">
    <property type="nucleotide sequence ID" value="NZ_FOYT01000001.1"/>
</dbReference>
<keyword evidence="3" id="KW-1185">Reference proteome</keyword>
<keyword evidence="1" id="KW-0472">Membrane</keyword>
<keyword evidence="1" id="KW-1133">Transmembrane helix</keyword>
<dbReference type="Proteomes" id="UP000198531">
    <property type="component" value="Unassembled WGS sequence"/>
</dbReference>
<keyword evidence="1" id="KW-0812">Transmembrane</keyword>
<reference evidence="3" key="1">
    <citation type="submission" date="2016-10" db="EMBL/GenBank/DDBJ databases">
        <authorList>
            <person name="Varghese N."/>
            <person name="Submissions S."/>
        </authorList>
    </citation>
    <scope>NUCLEOTIDE SEQUENCE [LARGE SCALE GENOMIC DNA]</scope>
    <source>
        <strain evidence="3">CGMCC 1.7736</strain>
    </source>
</reference>
<feature type="transmembrane region" description="Helical" evidence="1">
    <location>
        <begin position="20"/>
        <end position="41"/>
    </location>
</feature>